<evidence type="ECO:0000313" key="1">
    <source>
        <dbReference type="EMBL" id="GAA1534819.1"/>
    </source>
</evidence>
<evidence type="ECO:0008006" key="3">
    <source>
        <dbReference type="Google" id="ProtNLM"/>
    </source>
</evidence>
<comment type="caution">
    <text evidence="1">The sequence shown here is derived from an EMBL/GenBank/DDBJ whole genome shotgun (WGS) entry which is preliminary data.</text>
</comment>
<keyword evidence="2" id="KW-1185">Reference proteome</keyword>
<dbReference type="Proteomes" id="UP001500363">
    <property type="component" value="Unassembled WGS sequence"/>
</dbReference>
<proteinExistence type="predicted"/>
<sequence>MIPAAFAEQTIAREGAPGRTWIEQLPGLTEHHLGRWRCTPTGPAVHGQVALIVPAVRDGEAVVLKLSFPHPGNRFESTALCVWSGVGAVRLLERDDADFALLLERVSGQTLSSATEDPWTVAGGLARRLAVPAPAGIPRLTSTLPGWSRQLLA</sequence>
<dbReference type="EMBL" id="BAAANC010000002">
    <property type="protein sequence ID" value="GAA1534819.1"/>
    <property type="molecule type" value="Genomic_DNA"/>
</dbReference>
<dbReference type="SUPFAM" id="SSF56112">
    <property type="entry name" value="Protein kinase-like (PK-like)"/>
    <property type="match status" value="1"/>
</dbReference>
<dbReference type="InterPro" id="IPR006748">
    <property type="entry name" value="NH2Glyco/OHUrea_AB-resist_kin"/>
</dbReference>
<accession>A0ABN2B6F7</accession>
<dbReference type="InterPro" id="IPR011009">
    <property type="entry name" value="Kinase-like_dom_sf"/>
</dbReference>
<reference evidence="1 2" key="1">
    <citation type="journal article" date="2019" name="Int. J. Syst. Evol. Microbiol.">
        <title>The Global Catalogue of Microorganisms (GCM) 10K type strain sequencing project: providing services to taxonomists for standard genome sequencing and annotation.</title>
        <authorList>
            <consortium name="The Broad Institute Genomics Platform"/>
            <consortium name="The Broad Institute Genome Sequencing Center for Infectious Disease"/>
            <person name="Wu L."/>
            <person name="Ma J."/>
        </authorList>
    </citation>
    <scope>NUCLEOTIDE SEQUENCE [LARGE SCALE GENOMIC DNA]</scope>
    <source>
        <strain evidence="1 2">JCM 14303</strain>
    </source>
</reference>
<dbReference type="Pfam" id="PF04655">
    <property type="entry name" value="APH_6_hur"/>
    <property type="match status" value="1"/>
</dbReference>
<name>A0ABN2B6F7_9ACTN</name>
<organism evidence="1 2">
    <name type="scientific">Kribbella lupini</name>
    <dbReference type="NCBI Taxonomy" id="291602"/>
    <lineage>
        <taxon>Bacteria</taxon>
        <taxon>Bacillati</taxon>
        <taxon>Actinomycetota</taxon>
        <taxon>Actinomycetes</taxon>
        <taxon>Propionibacteriales</taxon>
        <taxon>Kribbellaceae</taxon>
        <taxon>Kribbella</taxon>
    </lineage>
</organism>
<evidence type="ECO:0000313" key="2">
    <source>
        <dbReference type="Proteomes" id="UP001500363"/>
    </source>
</evidence>
<protein>
    <recommendedName>
        <fullName evidence="3">Streptomycin 6-kinase</fullName>
    </recommendedName>
</protein>
<gene>
    <name evidence="1" type="ORF">GCM10009741_41610</name>
</gene>